<feature type="domain" description="MobA/MobL protein" evidence="4">
    <location>
        <begin position="17"/>
        <end position="217"/>
    </location>
</feature>
<reference evidence="6" key="1">
    <citation type="journal article" date="2013" name="Genome Announc.">
        <title>Draft Genome Sequence of the Dimorphic Prosthecate Bacterium Brevundimonas abyssalis TAR-001T.</title>
        <authorList>
            <person name="Tsubouchi T."/>
            <person name="Nishi S."/>
            <person name="Usui K."/>
            <person name="Shimane Y."/>
            <person name="Takaki Y."/>
            <person name="Maruyama T."/>
            <person name="Hatada Y."/>
        </authorList>
    </citation>
    <scope>NUCLEOTIDE SEQUENCE [LARGE SCALE GENOMIC DNA]</scope>
    <source>
        <strain evidence="6">TAR-001</strain>
    </source>
</reference>
<evidence type="ECO:0000256" key="2">
    <source>
        <dbReference type="ARBA" id="ARBA00022971"/>
    </source>
</evidence>
<protein>
    <submittedName>
        <fullName evidence="5">Conjugal transfer protein, TraA</fullName>
    </submittedName>
</protein>
<dbReference type="InterPro" id="IPR027417">
    <property type="entry name" value="P-loop_NTPase"/>
</dbReference>
<dbReference type="OrthoDB" id="1826980at2"/>
<evidence type="ECO:0000313" key="5">
    <source>
        <dbReference type="EMBL" id="GAD59127.1"/>
    </source>
</evidence>
<dbReference type="InterPro" id="IPR014136">
    <property type="entry name" value="TraA_Ti"/>
</dbReference>
<keyword evidence="6" id="KW-1185">Reference proteome</keyword>
<proteinExistence type="inferred from homology"/>
<feature type="domain" description="(+)RNA virus helicase C-terminal" evidence="3">
    <location>
        <begin position="649"/>
        <end position="698"/>
    </location>
</feature>
<sequence>MAIYHFSAKVIARSAGRSAVAAAAYRSASRLYDERTERPCDYTRKSGVLHSEIMAPAHAPERWQDRQALWNEVEWGEKRKDAQLAREIEFALPREMQPDDAIELARSFVQREFVDRGMVADLNVHCDIGEDGLPRPHAHVMLAMRGVTRDGFGAKVRDWNSTALLEHWREAWAEHVNERLAQLDLDIRIDHRSLHDQGIDLEPQPKIGPAATRLEARGRASERIEDHRAVARRNGDLIIRDPAHALEALTYNQASFSRHDLARFVFARTDGKDQFDQAMGAILSSRALVRLGEDERGRERFTSADIVRAEQTLIRAADGLAGGNHHPVSERAVSAAARVVQHGDRPLTKDQVLALSHVLQSDGLSAVVGYAGTGKSAMLGAARLAWEAQGYRVRGAALSGIAAESLEKGSGIASRTLASLEYAWARDRDRLTANDVLVIDEAGMAGTRQMARILNEAMLSGAKVVLAGDPEQLQAIEAGAPFRRVVERHGAAEITEVLRQRTDWQRQATRELATGGTAEALARYEQAGAVTGHDTRTDARAALVAEWADDRRRNPAASRMMMAYTRADVAELNRLARAALRADGALGDDQVMETPRGPVAFAAGDRVMFIRNERSLGVKNGTLGTLVRISGSELEVRLDDARTLRFDRKDYADLAHGYAATIHKVQGATFDEAYVLASSHMDRHAAYVAMSRHRDAVSLRFGREEFAETIVLALGLGRSPAKSGQAVERHQERDSGR</sequence>
<dbReference type="NCBIfam" id="NF010464">
    <property type="entry name" value="PRK13889.1"/>
    <property type="match status" value="1"/>
</dbReference>
<comment type="caution">
    <text evidence="5">The sequence shown here is derived from an EMBL/GenBank/DDBJ whole genome shotgun (WGS) entry which is preliminary data.</text>
</comment>
<comment type="similarity">
    <text evidence="1">Belongs to the MobA/MobL family.</text>
</comment>
<dbReference type="NCBIfam" id="NF041496">
    <property type="entry name" value="MobQ"/>
    <property type="match status" value="1"/>
</dbReference>
<dbReference type="InterPro" id="IPR027351">
    <property type="entry name" value="(+)RNA_virus_helicase_core_dom"/>
</dbReference>
<evidence type="ECO:0000256" key="1">
    <source>
        <dbReference type="ARBA" id="ARBA00010873"/>
    </source>
</evidence>
<evidence type="ECO:0000313" key="6">
    <source>
        <dbReference type="Proteomes" id="UP000016569"/>
    </source>
</evidence>
<gene>
    <name evidence="5" type="ORF">MBEBAB_1377</name>
</gene>
<dbReference type="SUPFAM" id="SSF52540">
    <property type="entry name" value="P-loop containing nucleoside triphosphate hydrolases"/>
    <property type="match status" value="2"/>
</dbReference>
<dbReference type="Pfam" id="PF13604">
    <property type="entry name" value="AAA_30"/>
    <property type="match status" value="1"/>
</dbReference>
<organism evidence="5 6">
    <name type="scientific">Brevundimonas abyssalis TAR-001</name>
    <dbReference type="NCBI Taxonomy" id="1391729"/>
    <lineage>
        <taxon>Bacteria</taxon>
        <taxon>Pseudomonadati</taxon>
        <taxon>Pseudomonadota</taxon>
        <taxon>Alphaproteobacteria</taxon>
        <taxon>Caulobacterales</taxon>
        <taxon>Caulobacteraceae</taxon>
        <taxon>Brevundimonas</taxon>
    </lineage>
</organism>
<name>A0A8E0NBF4_9CAUL</name>
<evidence type="ECO:0000259" key="4">
    <source>
        <dbReference type="Pfam" id="PF03389"/>
    </source>
</evidence>
<dbReference type="Proteomes" id="UP000016569">
    <property type="component" value="Unassembled WGS sequence"/>
</dbReference>
<dbReference type="Pfam" id="PF03389">
    <property type="entry name" value="MobA_MobL"/>
    <property type="match status" value="1"/>
</dbReference>
<accession>A0A8E0NBF4</accession>
<dbReference type="Pfam" id="PF01443">
    <property type="entry name" value="Viral_helicase1"/>
    <property type="match status" value="1"/>
</dbReference>
<dbReference type="Gene3D" id="3.30.930.30">
    <property type="match status" value="1"/>
</dbReference>
<dbReference type="Gene3D" id="3.40.50.300">
    <property type="entry name" value="P-loop containing nucleotide triphosphate hydrolases"/>
    <property type="match status" value="2"/>
</dbReference>
<evidence type="ECO:0000259" key="3">
    <source>
        <dbReference type="Pfam" id="PF01443"/>
    </source>
</evidence>
<keyword evidence="2" id="KW-0184">Conjugation</keyword>
<dbReference type="EMBL" id="BATC01000019">
    <property type="protein sequence ID" value="GAD59127.1"/>
    <property type="molecule type" value="Genomic_DNA"/>
</dbReference>
<dbReference type="CDD" id="cd17933">
    <property type="entry name" value="DEXSc_RecD-like"/>
    <property type="match status" value="1"/>
</dbReference>
<dbReference type="Gene3D" id="2.30.30.940">
    <property type="match status" value="1"/>
</dbReference>
<dbReference type="NCBIfam" id="TIGR02768">
    <property type="entry name" value="TraA_Ti"/>
    <property type="match status" value="1"/>
</dbReference>
<dbReference type="InterPro" id="IPR005053">
    <property type="entry name" value="MobA_MobL"/>
</dbReference>
<dbReference type="GO" id="GO:0005524">
    <property type="term" value="F:ATP binding"/>
    <property type="evidence" value="ECO:0007669"/>
    <property type="project" value="InterPro"/>
</dbReference>
<dbReference type="RefSeq" id="WP_021697222.1">
    <property type="nucleotide sequence ID" value="NZ_BATC01000019.1"/>
</dbReference>
<dbReference type="CDD" id="cd18809">
    <property type="entry name" value="SF1_C_RecD"/>
    <property type="match status" value="1"/>
</dbReference>
<dbReference type="AlphaFoldDB" id="A0A8E0NBF4"/>